<gene>
    <name evidence="1" type="ORF">MNBD_GAMMA09-295</name>
</gene>
<dbReference type="EMBL" id="UOFI01000020">
    <property type="protein sequence ID" value="VAW62189.1"/>
    <property type="molecule type" value="Genomic_DNA"/>
</dbReference>
<proteinExistence type="predicted"/>
<sequence length="103" mass="11744">MTKQQLSGLLLDDECYLTLNELCQACMTQTEWVIELVEEGILEPAGSEVDNWRFSGPSLSRARTVHHLQHDLGVNMAGAALALDLMEEIKLMRERLSMLERHY</sequence>
<dbReference type="AlphaFoldDB" id="A0A3B0XK73"/>
<protein>
    <recommendedName>
        <fullName evidence="2">MerR family transcriptional regulator</fullName>
    </recommendedName>
</protein>
<evidence type="ECO:0008006" key="2">
    <source>
        <dbReference type="Google" id="ProtNLM"/>
    </source>
</evidence>
<dbReference type="Gene3D" id="1.10.1660.10">
    <property type="match status" value="1"/>
</dbReference>
<evidence type="ECO:0000313" key="1">
    <source>
        <dbReference type="EMBL" id="VAW62189.1"/>
    </source>
</evidence>
<reference evidence="1" key="1">
    <citation type="submission" date="2018-06" db="EMBL/GenBank/DDBJ databases">
        <authorList>
            <person name="Zhirakovskaya E."/>
        </authorList>
    </citation>
    <scope>NUCLEOTIDE SEQUENCE</scope>
</reference>
<name>A0A3B0XK73_9ZZZZ</name>
<organism evidence="1">
    <name type="scientific">hydrothermal vent metagenome</name>
    <dbReference type="NCBI Taxonomy" id="652676"/>
    <lineage>
        <taxon>unclassified sequences</taxon>
        <taxon>metagenomes</taxon>
        <taxon>ecological metagenomes</taxon>
    </lineage>
</organism>
<accession>A0A3B0XK73</accession>
<dbReference type="Pfam" id="PF13591">
    <property type="entry name" value="MerR_2"/>
    <property type="match status" value="1"/>
</dbReference>